<reference evidence="1" key="2">
    <citation type="journal article" date="2015" name="Fish Shellfish Immunol.">
        <title>Early steps in the European eel (Anguilla anguilla)-Vibrio vulnificus interaction in the gills: Role of the RtxA13 toxin.</title>
        <authorList>
            <person name="Callol A."/>
            <person name="Pajuelo D."/>
            <person name="Ebbesson L."/>
            <person name="Teles M."/>
            <person name="MacKenzie S."/>
            <person name="Amaro C."/>
        </authorList>
    </citation>
    <scope>NUCLEOTIDE SEQUENCE</scope>
</reference>
<dbReference type="EMBL" id="GBXM01017224">
    <property type="protein sequence ID" value="JAH91353.1"/>
    <property type="molecule type" value="Transcribed_RNA"/>
</dbReference>
<sequence length="36" mass="3899">MLGSMSIFLPARKQAGYLLCKKACNYTAKNYIGVSG</sequence>
<proteinExistence type="predicted"/>
<organism evidence="1">
    <name type="scientific">Anguilla anguilla</name>
    <name type="common">European freshwater eel</name>
    <name type="synonym">Muraena anguilla</name>
    <dbReference type="NCBI Taxonomy" id="7936"/>
    <lineage>
        <taxon>Eukaryota</taxon>
        <taxon>Metazoa</taxon>
        <taxon>Chordata</taxon>
        <taxon>Craniata</taxon>
        <taxon>Vertebrata</taxon>
        <taxon>Euteleostomi</taxon>
        <taxon>Actinopterygii</taxon>
        <taxon>Neopterygii</taxon>
        <taxon>Teleostei</taxon>
        <taxon>Anguilliformes</taxon>
        <taxon>Anguillidae</taxon>
        <taxon>Anguilla</taxon>
    </lineage>
</organism>
<dbReference type="AlphaFoldDB" id="A0A0E9WPG6"/>
<accession>A0A0E9WPG6</accession>
<evidence type="ECO:0000313" key="1">
    <source>
        <dbReference type="EMBL" id="JAH91353.1"/>
    </source>
</evidence>
<reference evidence="1" key="1">
    <citation type="submission" date="2014-11" db="EMBL/GenBank/DDBJ databases">
        <authorList>
            <person name="Amaro Gonzalez C."/>
        </authorList>
    </citation>
    <scope>NUCLEOTIDE SEQUENCE</scope>
</reference>
<name>A0A0E9WPG6_ANGAN</name>
<protein>
    <submittedName>
        <fullName evidence="1">Uncharacterized protein</fullName>
    </submittedName>
</protein>